<sequence>MEGDKKVAFPGDIIATTEEYLPGRNTEEKNGEIVATKFGNIVRDDINLMISVDTGKKEFFLRKGDVVYGQVIKNDAHRYIVRVVGVFQRGTGLKEVDEEMQLSFGMSRRPQSDFVAVGDLIRGYVVRTGDMPEISINGNHYGVISAVCSRCRQPLVKKNITLYCENCQRTEIRKIADDYGSVDIFNYENRITHGSSHSEARRQN</sequence>
<dbReference type="AlphaFoldDB" id="Q9HJN8"/>
<keyword evidence="5" id="KW-1185">Reference proteome</keyword>
<dbReference type="PaxDb" id="273075-Ta0929"/>
<feature type="binding site" evidence="2">
    <location>
        <position position="164"/>
    </location>
    <ligand>
        <name>Zn(2+)</name>
        <dbReference type="ChEBI" id="CHEBI:29105"/>
    </ligand>
</feature>
<dbReference type="InterPro" id="IPR025721">
    <property type="entry name" value="Exosome_cplx_N_dom"/>
</dbReference>
<dbReference type="Gene3D" id="2.40.50.100">
    <property type="match status" value="1"/>
</dbReference>
<keyword evidence="2" id="KW-0862">Zinc</keyword>
<dbReference type="NCBIfam" id="NF034126">
    <property type="entry name" value="PRK09521.1"/>
    <property type="match status" value="1"/>
</dbReference>
<dbReference type="GO" id="GO:0000178">
    <property type="term" value="C:exosome (RNase complex)"/>
    <property type="evidence" value="ECO:0007669"/>
    <property type="project" value="UniProtKB-KW"/>
</dbReference>
<reference evidence="4 5" key="1">
    <citation type="journal article" date="2000" name="Nature">
        <title>The genome sequence of the thermoacidophilic scavenger Thermoplasma acidophilum.</title>
        <authorList>
            <person name="Ruepp A."/>
            <person name="Graml W."/>
            <person name="Santos-Martinez M.L."/>
            <person name="Koretke K.K."/>
            <person name="Volker C."/>
            <person name="Mewes H.W."/>
            <person name="Frishman D."/>
            <person name="Stocker S."/>
            <person name="Lupas A.N."/>
            <person name="Baumeister W."/>
        </authorList>
    </citation>
    <scope>NUCLEOTIDE SEQUENCE [LARGE SCALE GENOMIC DNA]</scope>
    <source>
        <strain evidence="5">ATCC 25905 / DSM 1728 / JCM 9062 / NBRC 15155 / AMRC-C165</strain>
    </source>
</reference>
<evidence type="ECO:0000259" key="3">
    <source>
        <dbReference type="Pfam" id="PF14382"/>
    </source>
</evidence>
<comment type="similarity">
    <text evidence="2">Belongs to the CSL4 family.</text>
</comment>
<dbReference type="GO" id="GO:0006396">
    <property type="term" value="P:RNA processing"/>
    <property type="evidence" value="ECO:0007669"/>
    <property type="project" value="InterPro"/>
</dbReference>
<dbReference type="GO" id="GO:0008270">
    <property type="term" value="F:zinc ion binding"/>
    <property type="evidence" value="ECO:0007669"/>
    <property type="project" value="UniProtKB-UniRule"/>
</dbReference>
<accession>Q9HJN8</accession>
<feature type="binding site" evidence="2">
    <location>
        <position position="148"/>
    </location>
    <ligand>
        <name>Zn(2+)</name>
        <dbReference type="ChEBI" id="CHEBI:29105"/>
    </ligand>
</feature>
<dbReference type="SUPFAM" id="SSF110324">
    <property type="entry name" value="Ribosomal L27 protein-like"/>
    <property type="match status" value="1"/>
</dbReference>
<keyword evidence="2" id="KW-0479">Metal-binding</keyword>
<dbReference type="HAMAP" id="MF_00975">
    <property type="entry name" value="Exosome_Csl4"/>
    <property type="match status" value="1"/>
</dbReference>
<keyword evidence="2" id="KW-0963">Cytoplasm</keyword>
<gene>
    <name evidence="2" type="primary">csl4</name>
    <name evidence="4" type="ordered locus">Ta0929</name>
</gene>
<dbReference type="InterPro" id="IPR012340">
    <property type="entry name" value="NA-bd_OB-fold"/>
</dbReference>
<comment type="function">
    <text evidence="2">Non-catalytic component of the exosome, which is a complex involved in RNA degradation. Increases the RNA binding and the efficiency of RNA degradation. Helpful for the interaction of the exosome with A-poor RNAs.</text>
</comment>
<dbReference type="EnsemblBacteria" id="CAC12058">
    <property type="protein sequence ID" value="CAC12058"/>
    <property type="gene ID" value="CAC12058"/>
</dbReference>
<dbReference type="GO" id="GO:0005737">
    <property type="term" value="C:cytoplasm"/>
    <property type="evidence" value="ECO:0007669"/>
    <property type="project" value="UniProtKB-SubCell"/>
</dbReference>
<dbReference type="OrthoDB" id="6768at2157"/>
<dbReference type="Pfam" id="PF14382">
    <property type="entry name" value="ECR1_N"/>
    <property type="match status" value="1"/>
</dbReference>
<dbReference type="InParanoid" id="Q9HJN8"/>
<dbReference type="Proteomes" id="UP000001024">
    <property type="component" value="Chromosome"/>
</dbReference>
<dbReference type="PANTHER" id="PTHR12686:SF8">
    <property type="entry name" value="EXOSOME COMPLEX COMPONENT CSL4"/>
    <property type="match status" value="1"/>
</dbReference>
<dbReference type="SUPFAM" id="SSF50249">
    <property type="entry name" value="Nucleic acid-binding proteins"/>
    <property type="match status" value="1"/>
</dbReference>
<dbReference type="STRING" id="273075.gene:9572146"/>
<protein>
    <recommendedName>
        <fullName evidence="2">Exosome complex component Csl4</fullName>
    </recommendedName>
</protein>
<feature type="domain" description="Exosome complex component N-terminal" evidence="3">
    <location>
        <begin position="8"/>
        <end position="44"/>
    </location>
</feature>
<dbReference type="InterPro" id="IPR039771">
    <property type="entry name" value="Csl4"/>
</dbReference>
<proteinExistence type="inferred from homology"/>
<dbReference type="GO" id="GO:0006401">
    <property type="term" value="P:RNA catabolic process"/>
    <property type="evidence" value="ECO:0007669"/>
    <property type="project" value="UniProtKB-UniRule"/>
</dbReference>
<dbReference type="InterPro" id="IPR030850">
    <property type="entry name" value="Exosome_Csl4_arc"/>
</dbReference>
<name>Q9HJN8_THEAC</name>
<keyword evidence="1 2" id="KW-0271">Exosome</keyword>
<feature type="binding site" evidence="2">
    <location>
        <position position="167"/>
    </location>
    <ligand>
        <name>Zn(2+)</name>
        <dbReference type="ChEBI" id="CHEBI:29105"/>
    </ligand>
</feature>
<evidence type="ECO:0000256" key="1">
    <source>
        <dbReference type="ARBA" id="ARBA00022835"/>
    </source>
</evidence>
<dbReference type="PANTHER" id="PTHR12686">
    <property type="entry name" value="3'-5' EXORIBONUCLEASE CSL4-RELATED"/>
    <property type="match status" value="1"/>
</dbReference>
<evidence type="ECO:0000313" key="5">
    <source>
        <dbReference type="Proteomes" id="UP000001024"/>
    </source>
</evidence>
<feature type="binding site" evidence="2">
    <location>
        <position position="151"/>
    </location>
    <ligand>
        <name>Zn(2+)</name>
        <dbReference type="ChEBI" id="CHEBI:29105"/>
    </ligand>
</feature>
<dbReference type="KEGG" id="tac:Ta0929"/>
<organism evidence="4 5">
    <name type="scientific">Thermoplasma acidophilum (strain ATCC 25905 / DSM 1728 / JCM 9062 / NBRC 15155 / AMRC-C165)</name>
    <dbReference type="NCBI Taxonomy" id="273075"/>
    <lineage>
        <taxon>Archaea</taxon>
        <taxon>Methanobacteriati</taxon>
        <taxon>Thermoplasmatota</taxon>
        <taxon>Thermoplasmata</taxon>
        <taxon>Thermoplasmatales</taxon>
        <taxon>Thermoplasmataceae</taxon>
        <taxon>Thermoplasma</taxon>
    </lineage>
</organism>
<evidence type="ECO:0000313" key="4">
    <source>
        <dbReference type="EMBL" id="CAC12058.1"/>
    </source>
</evidence>
<dbReference type="EMBL" id="AL445065">
    <property type="protein sequence ID" value="CAC12058.1"/>
    <property type="molecule type" value="Genomic_DNA"/>
</dbReference>
<dbReference type="HOGENOM" id="CLU_067135_1_1_2"/>
<dbReference type="Gene3D" id="2.40.50.140">
    <property type="entry name" value="Nucleic acid-binding proteins"/>
    <property type="match status" value="1"/>
</dbReference>
<comment type="subunit">
    <text evidence="2">Component of the archaeal exosome complex. Forms a trimer of Rrp4 and/or Csl4 subunits. The trimer associates with an hexameric ring-like arrangement composed of 3 Rrp41-Rrp42 heterodimers. Interacts with DnaG.</text>
</comment>
<dbReference type="eggNOG" id="arCOG00676">
    <property type="taxonomic scope" value="Archaea"/>
</dbReference>
<comment type="subcellular location">
    <subcellularLocation>
        <location evidence="2">Cytoplasm</location>
    </subcellularLocation>
</comment>
<evidence type="ECO:0000256" key="2">
    <source>
        <dbReference type="HAMAP-Rule" id="MF_00975"/>
    </source>
</evidence>
<dbReference type="RefSeq" id="WP_010901338.1">
    <property type="nucleotide sequence ID" value="NC_002578.1"/>
</dbReference>